<dbReference type="Gene3D" id="1.25.40.10">
    <property type="entry name" value="Tetratricopeptide repeat domain"/>
    <property type="match status" value="2"/>
</dbReference>
<dbReference type="InterPro" id="IPR051222">
    <property type="entry name" value="PPR/CCM1_RNA-binding"/>
</dbReference>
<dbReference type="InterPro" id="IPR002885">
    <property type="entry name" value="PPR_rpt"/>
</dbReference>
<dbReference type="OrthoDB" id="185373at2759"/>
<feature type="compositionally biased region" description="Basic and acidic residues" evidence="3">
    <location>
        <begin position="407"/>
        <end position="419"/>
    </location>
</feature>
<dbReference type="AlphaFoldDB" id="A0A4U0U9S9"/>
<dbReference type="SUPFAM" id="SSF48452">
    <property type="entry name" value="TPR-like"/>
    <property type="match status" value="1"/>
</dbReference>
<protein>
    <recommendedName>
        <fullName evidence="6">Pentatricopeptide repeat protein</fullName>
    </recommendedName>
</protein>
<accession>A0A4U0U9S9</accession>
<dbReference type="Pfam" id="PF13041">
    <property type="entry name" value="PPR_2"/>
    <property type="match status" value="1"/>
</dbReference>
<feature type="compositionally biased region" description="Basic and acidic residues" evidence="3">
    <location>
        <begin position="725"/>
        <end position="740"/>
    </location>
</feature>
<dbReference type="Proteomes" id="UP000308549">
    <property type="component" value="Unassembled WGS sequence"/>
</dbReference>
<sequence>MFDCSSCTLRALRALAADALPVSRRSSRLLLTPRLTVAAQRRHASTTSATASSSSPPTGEAYLNAAQLRHLAEVEHIPFAQETPGKKAVHVELARRDIKALKKELEWLPDPVKFADHVQYTLRCQKPKKALELVRLASRDRQCIVAWNHLVNYFMQRGQISDALDIFNEMKKRAQFPDSHTYLLLLRHLAMSTRQGNEAVAPPNVAKAVGIYNSMKSPTSRVRPSTIHTNAVLKVCAFGGDMDALWGIVSELPEDGPGAADEKTYTIILSSIRHGVNYEALQHLTPSQSVAKRREAVNECRRVWLSVVVRWRGGAVKIDEELVVAMARCLLVSERLQDWDDVLSLVQQTMNIKRLIAPAAERHTEHVPPDKQLRDTEAQDDEVGESSLVRVRATPQGFTPAEQSEYEEAKDTPDARVFESMEPSSPERPTSRRHNTSFVQPGNDTLDVLVQACSNMRTPKTAMEYWDVLTSDPYNIKPMLFNFHAQLRLLYRNRSSKRVADLLKKDLVKAGATPNRVTFKMAMTACVRDKHNRHVLENASTIVDVMEETLPDLEIGVLVTYLDLALLSKSGPSIIFALNRLDSVVHNLRSRILYGTDDRAMTSEAHRKDKIDTLHFFRTVIGAIDTLLRNNLVPKVDITHWVGRRSQLTAFVDRISSNMAPVQKEESEELGIDTARGGDGESKAGRKAWLPRHRSPALRSFQKWRRLQQLSAGQDTDPGVHQAWRGREERRSARSERNRVFGDSPADLGMW</sequence>
<evidence type="ECO:0000256" key="1">
    <source>
        <dbReference type="ARBA" id="ARBA00022737"/>
    </source>
</evidence>
<feature type="repeat" description="PPR" evidence="2">
    <location>
        <begin position="143"/>
        <end position="177"/>
    </location>
</feature>
<feature type="region of interest" description="Disordered" evidence="3">
    <location>
        <begin position="663"/>
        <end position="692"/>
    </location>
</feature>
<feature type="region of interest" description="Disordered" evidence="3">
    <location>
        <begin position="710"/>
        <end position="751"/>
    </location>
</feature>
<name>A0A4U0U9S9_9PEZI</name>
<keyword evidence="5" id="KW-1185">Reference proteome</keyword>
<organism evidence="4 5">
    <name type="scientific">Salinomyces thailandicus</name>
    <dbReference type="NCBI Taxonomy" id="706561"/>
    <lineage>
        <taxon>Eukaryota</taxon>
        <taxon>Fungi</taxon>
        <taxon>Dikarya</taxon>
        <taxon>Ascomycota</taxon>
        <taxon>Pezizomycotina</taxon>
        <taxon>Dothideomycetes</taxon>
        <taxon>Dothideomycetidae</taxon>
        <taxon>Mycosphaerellales</taxon>
        <taxon>Teratosphaeriaceae</taxon>
        <taxon>Salinomyces</taxon>
    </lineage>
</organism>
<feature type="compositionally biased region" description="Basic and acidic residues" evidence="3">
    <location>
        <begin position="360"/>
        <end position="377"/>
    </location>
</feature>
<feature type="region of interest" description="Disordered" evidence="3">
    <location>
        <begin position="360"/>
        <end position="441"/>
    </location>
</feature>
<reference evidence="4 5" key="1">
    <citation type="submission" date="2017-03" db="EMBL/GenBank/DDBJ databases">
        <title>Genomes of endolithic fungi from Antarctica.</title>
        <authorList>
            <person name="Coleine C."/>
            <person name="Masonjones S."/>
            <person name="Stajich J.E."/>
        </authorList>
    </citation>
    <scope>NUCLEOTIDE SEQUENCE [LARGE SCALE GENOMIC DNA]</scope>
    <source>
        <strain evidence="4 5">CCFEE 6315</strain>
    </source>
</reference>
<dbReference type="PANTHER" id="PTHR47942:SF105">
    <property type="entry name" value="ATPASE EXPRESSION PROTEIN 3"/>
    <property type="match status" value="1"/>
</dbReference>
<dbReference type="PANTHER" id="PTHR47942">
    <property type="entry name" value="TETRATRICOPEPTIDE REPEAT (TPR)-LIKE SUPERFAMILY PROTEIN-RELATED"/>
    <property type="match status" value="1"/>
</dbReference>
<dbReference type="InterPro" id="IPR011990">
    <property type="entry name" value="TPR-like_helical_dom_sf"/>
</dbReference>
<gene>
    <name evidence="4" type="ORF">B0A50_01243</name>
</gene>
<proteinExistence type="predicted"/>
<evidence type="ECO:0000313" key="4">
    <source>
        <dbReference type="EMBL" id="TKA31998.1"/>
    </source>
</evidence>
<evidence type="ECO:0000256" key="2">
    <source>
        <dbReference type="PROSITE-ProRule" id="PRU00708"/>
    </source>
</evidence>
<evidence type="ECO:0000256" key="3">
    <source>
        <dbReference type="SAM" id="MobiDB-lite"/>
    </source>
</evidence>
<evidence type="ECO:0008006" key="6">
    <source>
        <dbReference type="Google" id="ProtNLM"/>
    </source>
</evidence>
<evidence type="ECO:0000313" key="5">
    <source>
        <dbReference type="Proteomes" id="UP000308549"/>
    </source>
</evidence>
<dbReference type="PROSITE" id="PS51375">
    <property type="entry name" value="PPR"/>
    <property type="match status" value="1"/>
</dbReference>
<dbReference type="NCBIfam" id="TIGR00756">
    <property type="entry name" value="PPR"/>
    <property type="match status" value="1"/>
</dbReference>
<dbReference type="EMBL" id="NAJL01000006">
    <property type="protein sequence ID" value="TKA31998.1"/>
    <property type="molecule type" value="Genomic_DNA"/>
</dbReference>
<keyword evidence="1" id="KW-0677">Repeat</keyword>
<comment type="caution">
    <text evidence="4">The sequence shown here is derived from an EMBL/GenBank/DDBJ whole genome shotgun (WGS) entry which is preliminary data.</text>
</comment>